<comment type="caution">
    <text evidence="2">The sequence shown here is derived from an EMBL/GenBank/DDBJ whole genome shotgun (WGS) entry which is preliminary data.</text>
</comment>
<dbReference type="Pfam" id="PF09619">
    <property type="entry name" value="YscW"/>
    <property type="match status" value="1"/>
</dbReference>
<sequence length="146" mass="15459">MPPRPLFACLATLLLVACASEPTPAPPPAAPAKPAIAAEPALPAHLRELRGSLRTPPAGSQVEIALLVIDERDRPQQLLGSLELTGNGQALPFRLTFNPESFPAGARIELRARVSQSGQLILHLPPQRIVQAQNQSLGELPLVTAP</sequence>
<gene>
    <name evidence="2" type="ORF">JQX08_18760</name>
</gene>
<evidence type="ECO:0000313" key="3">
    <source>
        <dbReference type="Proteomes" id="UP000717995"/>
    </source>
</evidence>
<proteinExistence type="predicted"/>
<dbReference type="Proteomes" id="UP000717995">
    <property type="component" value="Unassembled WGS sequence"/>
</dbReference>
<name>A0ABS2IK75_9GAMM</name>
<dbReference type="InterPro" id="IPR039366">
    <property type="entry name" value="Pilotin"/>
</dbReference>
<feature type="signal peptide" evidence="1">
    <location>
        <begin position="1"/>
        <end position="25"/>
    </location>
</feature>
<evidence type="ECO:0000256" key="1">
    <source>
        <dbReference type="SAM" id="SignalP"/>
    </source>
</evidence>
<keyword evidence="2" id="KW-0449">Lipoprotein</keyword>
<dbReference type="RefSeq" id="WP_205349942.1">
    <property type="nucleotide sequence ID" value="NZ_JAFEUP010000006.1"/>
</dbReference>
<feature type="chain" id="PRO_5046857626" evidence="1">
    <location>
        <begin position="26"/>
        <end position="146"/>
    </location>
</feature>
<organism evidence="2 3">
    <name type="scientific">Zestomonas insulae</name>
    <dbReference type="NCBI Taxonomy" id="2809017"/>
    <lineage>
        <taxon>Bacteria</taxon>
        <taxon>Pseudomonadati</taxon>
        <taxon>Pseudomonadota</taxon>
        <taxon>Gammaproteobacteria</taxon>
        <taxon>Pseudomonadales</taxon>
        <taxon>Pseudomonadaceae</taxon>
        <taxon>Zestomonas</taxon>
    </lineage>
</organism>
<accession>A0ABS2IK75</accession>
<dbReference type="EMBL" id="JAFEUP010000006">
    <property type="protein sequence ID" value="MBM7062759.1"/>
    <property type="molecule type" value="Genomic_DNA"/>
</dbReference>
<keyword evidence="3" id="KW-1185">Reference proteome</keyword>
<reference evidence="2 3" key="1">
    <citation type="submission" date="2021-02" db="EMBL/GenBank/DDBJ databases">
        <authorList>
            <person name="Lee D.-H."/>
        </authorList>
    </citation>
    <scope>NUCLEOTIDE SEQUENCE [LARGE SCALE GENOMIC DNA]</scope>
    <source>
        <strain evidence="2 3">UL073</strain>
    </source>
</reference>
<keyword evidence="1" id="KW-0732">Signal</keyword>
<protein>
    <submittedName>
        <fullName evidence="2">YbaY family lipoprotein</fullName>
    </submittedName>
</protein>
<evidence type="ECO:0000313" key="2">
    <source>
        <dbReference type="EMBL" id="MBM7062759.1"/>
    </source>
</evidence>
<dbReference type="PROSITE" id="PS51257">
    <property type="entry name" value="PROKAR_LIPOPROTEIN"/>
    <property type="match status" value="1"/>
</dbReference>